<gene>
    <name evidence="2" type="ORF">DJ568_06690</name>
</gene>
<evidence type="ECO:0008006" key="4">
    <source>
        <dbReference type="Google" id="ProtNLM"/>
    </source>
</evidence>
<sequence length="290" mass="32289">MKKPLLAAVLLTTLSTAVFAQKPSLAEVKTVINAEENFKKLVARKGIKDAFLAVTDPEGIVFKPNAVKITEFYGSIAKQPGTLTWEPKVARISANGDLAFTAGPYIYHTGKSDDDKVHGEYVSVWRTDAQNNLKLLIDLGIQHPEPEREIIPDFKEPDSAKISLPSKDPFSGKNVILMTDKAFNLSLTKSTIGSYKEFLDPEGRYYFPGFEPMTGQDQVMRFVENQALDITAVTVNAGRAASNDLAYSYGTARIKKGDIVSNFNYVRIWEIDKNLKWNMLLEIFSAVENE</sequence>
<evidence type="ECO:0000256" key="1">
    <source>
        <dbReference type="SAM" id="SignalP"/>
    </source>
</evidence>
<dbReference type="RefSeq" id="WP_114004489.1">
    <property type="nucleotide sequence ID" value="NZ_QGDC01000003.1"/>
</dbReference>
<keyword evidence="1" id="KW-0732">Signal</keyword>
<feature type="signal peptide" evidence="1">
    <location>
        <begin position="1"/>
        <end position="20"/>
    </location>
</feature>
<protein>
    <recommendedName>
        <fullName evidence="4">Nuclear transport factor 2 family protein</fullName>
    </recommendedName>
</protein>
<dbReference type="Proteomes" id="UP000253209">
    <property type="component" value="Unassembled WGS sequence"/>
</dbReference>
<reference evidence="2 3" key="1">
    <citation type="submission" date="2018-05" db="EMBL/GenBank/DDBJ databases">
        <title>Mucilaginibacter hurinus sp. nov., isolated from briquette warehouse soil.</title>
        <authorList>
            <person name="Choi L."/>
        </authorList>
    </citation>
    <scope>NUCLEOTIDE SEQUENCE [LARGE SCALE GENOMIC DNA]</scope>
    <source>
        <strain evidence="2 3">ZR32</strain>
    </source>
</reference>
<dbReference type="SUPFAM" id="SSF54427">
    <property type="entry name" value="NTF2-like"/>
    <property type="match status" value="1"/>
</dbReference>
<feature type="chain" id="PRO_5016793717" description="Nuclear transport factor 2 family protein" evidence="1">
    <location>
        <begin position="21"/>
        <end position="290"/>
    </location>
</feature>
<comment type="caution">
    <text evidence="2">The sequence shown here is derived from an EMBL/GenBank/DDBJ whole genome shotgun (WGS) entry which is preliminary data.</text>
</comment>
<proteinExistence type="predicted"/>
<name>A0A367GQ37_9SPHI</name>
<keyword evidence="3" id="KW-1185">Reference proteome</keyword>
<dbReference type="InterPro" id="IPR032710">
    <property type="entry name" value="NTF2-like_dom_sf"/>
</dbReference>
<dbReference type="Gene3D" id="3.10.450.50">
    <property type="match status" value="2"/>
</dbReference>
<evidence type="ECO:0000313" key="3">
    <source>
        <dbReference type="Proteomes" id="UP000253209"/>
    </source>
</evidence>
<dbReference type="EMBL" id="QGDC01000003">
    <property type="protein sequence ID" value="RCH55574.1"/>
    <property type="molecule type" value="Genomic_DNA"/>
</dbReference>
<evidence type="ECO:0000313" key="2">
    <source>
        <dbReference type="EMBL" id="RCH55574.1"/>
    </source>
</evidence>
<dbReference type="AlphaFoldDB" id="A0A367GQ37"/>
<organism evidence="2 3">
    <name type="scientific">Mucilaginibacter hurinus</name>
    <dbReference type="NCBI Taxonomy" id="2201324"/>
    <lineage>
        <taxon>Bacteria</taxon>
        <taxon>Pseudomonadati</taxon>
        <taxon>Bacteroidota</taxon>
        <taxon>Sphingobacteriia</taxon>
        <taxon>Sphingobacteriales</taxon>
        <taxon>Sphingobacteriaceae</taxon>
        <taxon>Mucilaginibacter</taxon>
    </lineage>
</organism>
<accession>A0A367GQ37</accession>
<dbReference type="OrthoDB" id="1119084at2"/>